<dbReference type="VEuPathDB" id="CryptoDB:Cvel_24131"/>
<feature type="compositionally biased region" description="Low complexity" evidence="1">
    <location>
        <begin position="20"/>
        <end position="37"/>
    </location>
</feature>
<feature type="compositionally biased region" description="Low complexity" evidence="1">
    <location>
        <begin position="1"/>
        <end position="13"/>
    </location>
</feature>
<proteinExistence type="predicted"/>
<dbReference type="CDD" id="cd00303">
    <property type="entry name" value="retropepsin_like"/>
    <property type="match status" value="1"/>
</dbReference>
<dbReference type="PANTHER" id="PTHR15503">
    <property type="entry name" value="LDOC1 RELATED"/>
    <property type="match status" value="1"/>
</dbReference>
<dbReference type="InterPro" id="IPR032567">
    <property type="entry name" value="RTL1-rel"/>
</dbReference>
<dbReference type="EMBL" id="CDMZ01001737">
    <property type="protein sequence ID" value="CEM36881.1"/>
    <property type="molecule type" value="Genomic_DNA"/>
</dbReference>
<dbReference type="InterPro" id="IPR021109">
    <property type="entry name" value="Peptidase_aspartic_dom_sf"/>
</dbReference>
<accession>A0A0G4H0L8</accession>
<dbReference type="Gene3D" id="2.40.70.10">
    <property type="entry name" value="Acid Proteases"/>
    <property type="match status" value="1"/>
</dbReference>
<name>A0A0G4H0L8_9ALVE</name>
<dbReference type="Pfam" id="PF08284">
    <property type="entry name" value="RVP_2"/>
    <property type="match status" value="1"/>
</dbReference>
<dbReference type="PANTHER" id="PTHR15503:SF22">
    <property type="entry name" value="TRANSPOSON TY3-I GAG POLYPROTEIN"/>
    <property type="match status" value="1"/>
</dbReference>
<dbReference type="AlphaFoldDB" id="A0A0G4H0L8"/>
<organism evidence="2">
    <name type="scientific">Chromera velia CCMP2878</name>
    <dbReference type="NCBI Taxonomy" id="1169474"/>
    <lineage>
        <taxon>Eukaryota</taxon>
        <taxon>Sar</taxon>
        <taxon>Alveolata</taxon>
        <taxon>Colpodellida</taxon>
        <taxon>Chromeraceae</taxon>
        <taxon>Chromera</taxon>
    </lineage>
</organism>
<sequence>MDALGAQQQQTATDGGPIYQQQQQTPEQQQQQQMNQQPTFAPPQRSNLGRSASPFVNVEDLFTRLSERFPDPNKQTDLRGEVRNVHCQGNEGVHKYSVRFNDIVEGIVDVSEIDLMYNYIRGLPDEVRKEVRRRKPDSLDVAMKDAEEAEQLLSGGRKKDYGGQGRDGRSDSQPPLRPQSQSNDGPFQGNPPEWSQRQQQNAPPRGMYSMTGGRTGKRGKLITFHGTANSIPIRALWDPGADSIYVSKRVVEAGEFRLSALEPSTCKGGIRLDGAQALSTTVQWEAPDIDLRIQDFVAPLTMTVLDLDEDYDVVLGMPFCETFKPLPDFEAKSLFIAADRSPSGSQFTLYDSEIYHIPGAKPEPLIRREIRRLSKKESTTFRCYRLKVRPLPSVSSPLEVNRIQGATTQKPPPLSSFPSDHPVNSDDYTDFCREVQEEGVRPGMRKVLEKHFSIFPNEISTLPPKREVECHIKLEPGHRPLA</sequence>
<protein>
    <recommendedName>
        <fullName evidence="3">Retrotransposon gag domain-containing protein</fullName>
    </recommendedName>
</protein>
<evidence type="ECO:0000256" key="1">
    <source>
        <dbReference type="SAM" id="MobiDB-lite"/>
    </source>
</evidence>
<evidence type="ECO:0000313" key="2">
    <source>
        <dbReference type="EMBL" id="CEM36881.1"/>
    </source>
</evidence>
<evidence type="ECO:0008006" key="3">
    <source>
        <dbReference type="Google" id="ProtNLM"/>
    </source>
</evidence>
<dbReference type="PhylomeDB" id="A0A0G4H0L8"/>
<feature type="compositionally biased region" description="Polar residues" evidence="1">
    <location>
        <begin position="193"/>
        <end position="202"/>
    </location>
</feature>
<gene>
    <name evidence="2" type="ORF">Cvel_24131</name>
</gene>
<feature type="region of interest" description="Disordered" evidence="1">
    <location>
        <begin position="149"/>
        <end position="220"/>
    </location>
</feature>
<feature type="compositionally biased region" description="Basic and acidic residues" evidence="1">
    <location>
        <begin position="157"/>
        <end position="170"/>
    </location>
</feature>
<feature type="region of interest" description="Disordered" evidence="1">
    <location>
        <begin position="1"/>
        <end position="51"/>
    </location>
</feature>
<reference evidence="2" key="1">
    <citation type="submission" date="2014-11" db="EMBL/GenBank/DDBJ databases">
        <authorList>
            <person name="Otto D Thomas"/>
            <person name="Naeem Raeece"/>
        </authorList>
    </citation>
    <scope>NUCLEOTIDE SEQUENCE</scope>
</reference>